<evidence type="ECO:0000313" key="2">
    <source>
        <dbReference type="Proteomes" id="UP000233440"/>
    </source>
</evidence>
<reference evidence="1 2" key="1">
    <citation type="submission" date="2017-11" db="EMBL/GenBank/DDBJ databases">
        <title>Bacillus camelliae sp. nov., isolated from pu'er tea.</title>
        <authorList>
            <person name="Niu L."/>
        </authorList>
    </citation>
    <scope>NUCLEOTIDE SEQUENCE [LARGE SCALE GENOMIC DNA]</scope>
    <source>
        <strain evidence="1 2">7578-1</strain>
    </source>
</reference>
<dbReference type="AlphaFoldDB" id="A0A2N3LEN0"/>
<proteinExistence type="predicted"/>
<keyword evidence="2" id="KW-1185">Reference proteome</keyword>
<organism evidence="1 2">
    <name type="scientific">Heyndrickxia camelliae</name>
    <dbReference type="NCBI Taxonomy" id="1707093"/>
    <lineage>
        <taxon>Bacteria</taxon>
        <taxon>Bacillati</taxon>
        <taxon>Bacillota</taxon>
        <taxon>Bacilli</taxon>
        <taxon>Bacillales</taxon>
        <taxon>Bacillaceae</taxon>
        <taxon>Heyndrickxia</taxon>
    </lineage>
</organism>
<dbReference type="Proteomes" id="UP000233440">
    <property type="component" value="Unassembled WGS sequence"/>
</dbReference>
<sequence length="104" mass="12694">MKRYLDETLRFEVDENYPNKVIDYYSLSLKEIESILQIRPVNKKRIENDKLIQFNTVDTWFEVKGELDYLKNLEDYHRSISIMGYEIIDGHFIRIYYKQNISFS</sequence>
<name>A0A2N3LEN0_9BACI</name>
<protein>
    <submittedName>
        <fullName evidence="1">Uncharacterized protein</fullName>
    </submittedName>
</protein>
<evidence type="ECO:0000313" key="1">
    <source>
        <dbReference type="EMBL" id="PKR83017.1"/>
    </source>
</evidence>
<gene>
    <name evidence="1" type="ORF">CWO92_20985</name>
</gene>
<accession>A0A2N3LEN0</accession>
<dbReference type="EMBL" id="PIQO01000023">
    <property type="protein sequence ID" value="PKR83017.1"/>
    <property type="molecule type" value="Genomic_DNA"/>
</dbReference>
<dbReference type="RefSeq" id="WP_101356162.1">
    <property type="nucleotide sequence ID" value="NZ_PIQO01000023.1"/>
</dbReference>
<comment type="caution">
    <text evidence="1">The sequence shown here is derived from an EMBL/GenBank/DDBJ whole genome shotgun (WGS) entry which is preliminary data.</text>
</comment>